<feature type="transmembrane region" description="Helical" evidence="5">
    <location>
        <begin position="190"/>
        <end position="210"/>
    </location>
</feature>
<dbReference type="PANTHER" id="PTHR43847">
    <property type="entry name" value="BLL3993 PROTEIN"/>
    <property type="match status" value="1"/>
</dbReference>
<organism evidence="6 7">
    <name type="scientific">Micavibrio aeruginosavorus</name>
    <dbReference type="NCBI Taxonomy" id="349221"/>
    <lineage>
        <taxon>Bacteria</taxon>
        <taxon>Pseudomonadati</taxon>
        <taxon>Bdellovibrionota</taxon>
        <taxon>Bdellovibrionia</taxon>
        <taxon>Bdellovibrionales</taxon>
        <taxon>Pseudobdellovibrionaceae</taxon>
        <taxon>Micavibrio</taxon>
    </lineage>
</organism>
<evidence type="ECO:0000256" key="1">
    <source>
        <dbReference type="ARBA" id="ARBA00004127"/>
    </source>
</evidence>
<evidence type="ECO:0000256" key="5">
    <source>
        <dbReference type="SAM" id="Phobius"/>
    </source>
</evidence>
<dbReference type="EMBL" id="CP066681">
    <property type="protein sequence ID" value="QQG35251.1"/>
    <property type="molecule type" value="Genomic_DNA"/>
</dbReference>
<keyword evidence="2 5" id="KW-0812">Transmembrane</keyword>
<keyword evidence="6" id="KW-0489">Methyltransferase</keyword>
<comment type="subcellular location">
    <subcellularLocation>
        <location evidence="1">Endomembrane system</location>
        <topology evidence="1">Multi-pass membrane protein</topology>
    </subcellularLocation>
</comment>
<feature type="transmembrane region" description="Helical" evidence="5">
    <location>
        <begin position="20"/>
        <end position="37"/>
    </location>
</feature>
<feature type="transmembrane region" description="Helical" evidence="5">
    <location>
        <begin position="49"/>
        <end position="68"/>
    </location>
</feature>
<dbReference type="AlphaFoldDB" id="A0A7T5UFX2"/>
<keyword evidence="6" id="KW-0808">Transferase</keyword>
<evidence type="ECO:0000313" key="6">
    <source>
        <dbReference type="EMBL" id="QQG35251.1"/>
    </source>
</evidence>
<evidence type="ECO:0000256" key="2">
    <source>
        <dbReference type="ARBA" id="ARBA00022692"/>
    </source>
</evidence>
<dbReference type="GO" id="GO:0012505">
    <property type="term" value="C:endomembrane system"/>
    <property type="evidence" value="ECO:0007669"/>
    <property type="project" value="UniProtKB-SubCell"/>
</dbReference>
<sequence length="253" mass="29045">MSLHETMVRHGHALFRWRSYLPLLLVGPLMLAFREGAHIEDLVGDTAEDIWVLLCFVISVAGLAIRWATVGFVPAGTSGRNTEGQRAEVLNTTGLYSIVRNPLYLGNFITILGVALSIKVWWLALIVSMFFFIYMERIVLAEEKFLHEKFGTVYDEWCRKTPVILPDFRLWQAPDMAFSLKTVLKREYQGLLGVATAFLITEMITDLVFERETMAEWLADDYMWPVTFGVILSFCLTLRYLKKHTTLLRVDGR</sequence>
<dbReference type="InterPro" id="IPR007318">
    <property type="entry name" value="Phopholipid_MeTrfase"/>
</dbReference>
<feature type="transmembrane region" description="Helical" evidence="5">
    <location>
        <begin position="108"/>
        <end position="134"/>
    </location>
</feature>
<protein>
    <submittedName>
        <fullName evidence="6">Lipid A phosphate methyltransferase</fullName>
    </submittedName>
</protein>
<dbReference type="Gene3D" id="1.20.120.1630">
    <property type="match status" value="1"/>
</dbReference>
<name>A0A7T5UFX2_9BACT</name>
<feature type="transmembrane region" description="Helical" evidence="5">
    <location>
        <begin position="222"/>
        <end position="241"/>
    </location>
</feature>
<dbReference type="Pfam" id="PF04191">
    <property type="entry name" value="PEMT"/>
    <property type="match status" value="1"/>
</dbReference>
<proteinExistence type="predicted"/>
<evidence type="ECO:0000256" key="3">
    <source>
        <dbReference type="ARBA" id="ARBA00022989"/>
    </source>
</evidence>
<evidence type="ECO:0000313" key="7">
    <source>
        <dbReference type="Proteomes" id="UP000595362"/>
    </source>
</evidence>
<dbReference type="GO" id="GO:0032259">
    <property type="term" value="P:methylation"/>
    <property type="evidence" value="ECO:0007669"/>
    <property type="project" value="UniProtKB-KW"/>
</dbReference>
<keyword evidence="3 5" id="KW-1133">Transmembrane helix</keyword>
<dbReference type="PANTHER" id="PTHR43847:SF1">
    <property type="entry name" value="BLL3993 PROTEIN"/>
    <property type="match status" value="1"/>
</dbReference>
<accession>A0A7T5UFX2</accession>
<dbReference type="Proteomes" id="UP000595362">
    <property type="component" value="Chromosome"/>
</dbReference>
<evidence type="ECO:0000256" key="4">
    <source>
        <dbReference type="ARBA" id="ARBA00023136"/>
    </source>
</evidence>
<dbReference type="InterPro" id="IPR052527">
    <property type="entry name" value="Metal_cation-efflux_comp"/>
</dbReference>
<reference evidence="6 7" key="1">
    <citation type="submission" date="2020-07" db="EMBL/GenBank/DDBJ databases">
        <title>Huge and variable diversity of episymbiotic CPR bacteria and DPANN archaea in groundwater ecosystems.</title>
        <authorList>
            <person name="He C.Y."/>
            <person name="Keren R."/>
            <person name="Whittaker M."/>
            <person name="Farag I.F."/>
            <person name="Doudna J."/>
            <person name="Cate J.H.D."/>
            <person name="Banfield J.F."/>
        </authorList>
    </citation>
    <scope>NUCLEOTIDE SEQUENCE [LARGE SCALE GENOMIC DNA]</scope>
    <source>
        <strain evidence="6">NC_groundwater_70_Ag_B-0.1um_54_66</strain>
    </source>
</reference>
<keyword evidence="4 5" id="KW-0472">Membrane</keyword>
<gene>
    <name evidence="6" type="ORF">HYS17_06710</name>
</gene>
<dbReference type="GO" id="GO:0008168">
    <property type="term" value="F:methyltransferase activity"/>
    <property type="evidence" value="ECO:0007669"/>
    <property type="project" value="UniProtKB-KW"/>
</dbReference>